<dbReference type="RefSeq" id="WP_026366523.1">
    <property type="nucleotide sequence ID" value="NZ_CP009933.1"/>
</dbReference>
<protein>
    <submittedName>
        <fullName evidence="1">Uncharacterized protein</fullName>
    </submittedName>
</protein>
<sequence length="153" mass="16476">MALIEKYKLIQAFEPKSTNAAIVSNYVTLKNAITATVVVNLAQIAGHTTQISLYQAQDIEGTGAKPLSNDVPILANEDVSASDILVRQSDGVSYTVANTAKNKQIIFHVDPAKLDINNGFTCLNVRIGASSQATNFASGEFILENKYAEDEKN</sequence>
<accession>A0A0E3K4E6</accession>
<keyword evidence="2" id="KW-1185">Reference proteome</keyword>
<gene>
    <name evidence="1" type="ORF">CSCA_5214</name>
</gene>
<evidence type="ECO:0000313" key="1">
    <source>
        <dbReference type="EMBL" id="AKA72339.1"/>
    </source>
</evidence>
<reference evidence="1 2" key="1">
    <citation type="journal article" date="2015" name="J. Biotechnol.">
        <title>Complete genome sequence of a malodorant-producing acetogen, Clostridium scatologenes ATCC 25775(T).</title>
        <authorList>
            <person name="Zhu Z."/>
            <person name="Guo T."/>
            <person name="Zheng H."/>
            <person name="Song T."/>
            <person name="Ouyang P."/>
            <person name="Xie J."/>
        </authorList>
    </citation>
    <scope>NUCLEOTIDE SEQUENCE [LARGE SCALE GENOMIC DNA]</scope>
    <source>
        <strain evidence="1 2">ATCC 25775</strain>
    </source>
</reference>
<name>A0A0E3K4E6_CLOSL</name>
<dbReference type="HOGENOM" id="CLU_1710085_0_0_9"/>
<organism evidence="1 2">
    <name type="scientific">Clostridium scatologenes</name>
    <dbReference type="NCBI Taxonomy" id="1548"/>
    <lineage>
        <taxon>Bacteria</taxon>
        <taxon>Bacillati</taxon>
        <taxon>Bacillota</taxon>
        <taxon>Clostridia</taxon>
        <taxon>Eubacteriales</taxon>
        <taxon>Clostridiaceae</taxon>
        <taxon>Clostridium</taxon>
    </lineage>
</organism>
<proteinExistence type="predicted"/>
<dbReference type="EMBL" id="CP009933">
    <property type="protein sequence ID" value="AKA72339.1"/>
    <property type="molecule type" value="Genomic_DNA"/>
</dbReference>
<evidence type="ECO:0000313" key="2">
    <source>
        <dbReference type="Proteomes" id="UP000033115"/>
    </source>
</evidence>
<dbReference type="STRING" id="1548.CSCA_5214"/>
<dbReference type="Proteomes" id="UP000033115">
    <property type="component" value="Chromosome"/>
</dbReference>
<dbReference type="KEGG" id="csq:CSCA_5214"/>
<dbReference type="AlphaFoldDB" id="A0A0E3K4E6"/>